<name>A0A0V1B1K0_TRISP</name>
<dbReference type="InParanoid" id="A0A0V1B1K0"/>
<accession>A0A0V1B1K0</accession>
<dbReference type="EMBL" id="JYDH01000129">
    <property type="protein sequence ID" value="KRY30920.1"/>
    <property type="molecule type" value="Genomic_DNA"/>
</dbReference>
<keyword evidence="2" id="KW-1185">Reference proteome</keyword>
<dbReference type="AlphaFoldDB" id="A0A0V1B1K0"/>
<sequence length="80" mass="9120">MNSSYVLWVIKVEPSGCGCQQRKKWTAPSRKAFEASSFHRASCSLMEVDPISPLTPPTSSQLRKCSEFYIPNYILHFTYS</sequence>
<gene>
    <name evidence="1" type="ORF">T01_4785</name>
</gene>
<organism evidence="1 2">
    <name type="scientific">Trichinella spiralis</name>
    <name type="common">Trichina worm</name>
    <dbReference type="NCBI Taxonomy" id="6334"/>
    <lineage>
        <taxon>Eukaryota</taxon>
        <taxon>Metazoa</taxon>
        <taxon>Ecdysozoa</taxon>
        <taxon>Nematoda</taxon>
        <taxon>Enoplea</taxon>
        <taxon>Dorylaimia</taxon>
        <taxon>Trichinellida</taxon>
        <taxon>Trichinellidae</taxon>
        <taxon>Trichinella</taxon>
    </lineage>
</organism>
<protein>
    <submittedName>
        <fullName evidence="1">Uncharacterized protein</fullName>
    </submittedName>
</protein>
<reference evidence="1 2" key="1">
    <citation type="submission" date="2015-01" db="EMBL/GenBank/DDBJ databases">
        <title>Evolution of Trichinella species and genotypes.</title>
        <authorList>
            <person name="Korhonen P.K."/>
            <person name="Edoardo P."/>
            <person name="Giuseppe L.R."/>
            <person name="Gasser R.B."/>
        </authorList>
    </citation>
    <scope>NUCLEOTIDE SEQUENCE [LARGE SCALE GENOMIC DNA]</scope>
    <source>
        <strain evidence="1">ISS3</strain>
    </source>
</reference>
<evidence type="ECO:0000313" key="2">
    <source>
        <dbReference type="Proteomes" id="UP000054776"/>
    </source>
</evidence>
<evidence type="ECO:0000313" key="1">
    <source>
        <dbReference type="EMBL" id="KRY30920.1"/>
    </source>
</evidence>
<comment type="caution">
    <text evidence="1">The sequence shown here is derived from an EMBL/GenBank/DDBJ whole genome shotgun (WGS) entry which is preliminary data.</text>
</comment>
<proteinExistence type="predicted"/>
<dbReference type="Proteomes" id="UP000054776">
    <property type="component" value="Unassembled WGS sequence"/>
</dbReference>